<feature type="domain" description="Fe/B12 periplasmic-binding" evidence="2">
    <location>
        <begin position="47"/>
        <end position="328"/>
    </location>
</feature>
<dbReference type="GO" id="GO:0071281">
    <property type="term" value="P:cellular response to iron ion"/>
    <property type="evidence" value="ECO:0007669"/>
    <property type="project" value="TreeGrafter"/>
</dbReference>
<reference evidence="3 4" key="1">
    <citation type="journal article" date="2014" name="Gut Pathog.">
        <title>Gene clusters of Hafnia alvei strain FB1 important in survival and pathogenesis: a draft genome perspective.</title>
        <authorList>
            <person name="Tan J.Y."/>
            <person name="Yin W.F."/>
            <person name="Chan K.G."/>
        </authorList>
    </citation>
    <scope>NUCLEOTIDE SEQUENCE [LARGE SCALE GENOMIC DNA]</scope>
    <source>
        <strain evidence="3 4">FB1</strain>
    </source>
</reference>
<dbReference type="PATRIC" id="fig|1453496.5.peg.2485"/>
<evidence type="ECO:0000313" key="3">
    <source>
        <dbReference type="EMBL" id="AIU73079.1"/>
    </source>
</evidence>
<dbReference type="PANTHER" id="PTHR30535">
    <property type="entry name" value="VITAMIN B12-BINDING PROTEIN"/>
    <property type="match status" value="1"/>
</dbReference>
<dbReference type="EMBL" id="CP009706">
    <property type="protein sequence ID" value="AIU73079.1"/>
    <property type="molecule type" value="Genomic_DNA"/>
</dbReference>
<dbReference type="OrthoDB" id="9775594at2"/>
<dbReference type="CDD" id="cd01142">
    <property type="entry name" value="TroA_e"/>
    <property type="match status" value="1"/>
</dbReference>
<dbReference type="Gene3D" id="3.40.50.1980">
    <property type="entry name" value="Nitrogenase molybdenum iron protein domain"/>
    <property type="match status" value="2"/>
</dbReference>
<evidence type="ECO:0000256" key="1">
    <source>
        <dbReference type="SAM" id="SignalP"/>
    </source>
</evidence>
<protein>
    <recommendedName>
        <fullName evidence="2">Fe/B12 periplasmic-binding domain-containing protein</fullName>
    </recommendedName>
</protein>
<dbReference type="HOGENOM" id="CLU_038034_13_0_6"/>
<feature type="signal peptide" evidence="1">
    <location>
        <begin position="1"/>
        <end position="27"/>
    </location>
</feature>
<dbReference type="Pfam" id="PF01497">
    <property type="entry name" value="Peripla_BP_2"/>
    <property type="match status" value="1"/>
</dbReference>
<dbReference type="KEGG" id="hav:AT03_12235"/>
<sequence length="359" mass="40555">MNLSFPKFNRAMITGVSLLLVSFSSLADRTITDQLGRQVTIPDHVNRVVVLQHQTLNLLVQLDATDDVVGILSSWKKQLGPEFARFSSRLSTLPMPGDLTQVNIESLLSEHPQVVFVANYAPLEMINQIEKAGIPVVAVSLRRDSQGEQDKLNPKMGNEEQAYNLGLQDGIRLIAKVVNREPQGEALIDYTFTQREKVAQRLKDIPESQRVRVYMANPDLTTYGSGKYTGLMMQHAGAMNVAAASIKGYKQVSIEQILAWNPQVIFVQDRYPDEINKIRNDPAWQGIDAVKNQRVYLMPEYAKAWGYPMPEALAIGELWMAKKLYPARFTDIDINKAANDYYQRFYRTSWVPTPHASVE</sequence>
<keyword evidence="4" id="KW-1185">Reference proteome</keyword>
<name>A0A097R2X2_HAFAL</name>
<feature type="chain" id="PRO_5001932043" description="Fe/B12 periplasmic-binding domain-containing protein" evidence="1">
    <location>
        <begin position="28"/>
        <end position="359"/>
    </location>
</feature>
<dbReference type="Proteomes" id="UP000029986">
    <property type="component" value="Chromosome"/>
</dbReference>
<dbReference type="InterPro" id="IPR002491">
    <property type="entry name" value="ABC_transptr_periplasmic_BD"/>
</dbReference>
<dbReference type="SUPFAM" id="SSF53807">
    <property type="entry name" value="Helical backbone' metal receptor"/>
    <property type="match status" value="1"/>
</dbReference>
<dbReference type="eggNOG" id="COG0614">
    <property type="taxonomic scope" value="Bacteria"/>
</dbReference>
<dbReference type="PANTHER" id="PTHR30535:SF34">
    <property type="entry name" value="MOLYBDATE-BINDING PROTEIN MOLA"/>
    <property type="match status" value="1"/>
</dbReference>
<dbReference type="InterPro" id="IPR050902">
    <property type="entry name" value="ABC_Transporter_SBP"/>
</dbReference>
<evidence type="ECO:0000259" key="2">
    <source>
        <dbReference type="PROSITE" id="PS50983"/>
    </source>
</evidence>
<gene>
    <name evidence="3" type="ORF">AT03_12235</name>
</gene>
<dbReference type="AlphaFoldDB" id="A0A097R2X2"/>
<proteinExistence type="predicted"/>
<dbReference type="PROSITE" id="PS50983">
    <property type="entry name" value="FE_B12_PBP"/>
    <property type="match status" value="1"/>
</dbReference>
<accession>A0A097R2X2</accession>
<dbReference type="RefSeq" id="WP_025796931.1">
    <property type="nucleotide sequence ID" value="NZ_CP009706.1"/>
</dbReference>
<organism evidence="3 4">
    <name type="scientific">Hafnia alvei FB1</name>
    <dbReference type="NCBI Taxonomy" id="1453496"/>
    <lineage>
        <taxon>Bacteria</taxon>
        <taxon>Pseudomonadati</taxon>
        <taxon>Pseudomonadota</taxon>
        <taxon>Gammaproteobacteria</taxon>
        <taxon>Enterobacterales</taxon>
        <taxon>Hafniaceae</taxon>
        <taxon>Hafnia</taxon>
    </lineage>
</organism>
<evidence type="ECO:0000313" key="4">
    <source>
        <dbReference type="Proteomes" id="UP000029986"/>
    </source>
</evidence>
<keyword evidence="1" id="KW-0732">Signal</keyword>